<gene>
    <name evidence="1" type="ORF">WA026_007943</name>
</gene>
<dbReference type="Proteomes" id="UP001431783">
    <property type="component" value="Unassembled WGS sequence"/>
</dbReference>
<evidence type="ECO:0000313" key="2">
    <source>
        <dbReference type="Proteomes" id="UP001431783"/>
    </source>
</evidence>
<accession>A0AAW1TQN5</accession>
<protein>
    <submittedName>
        <fullName evidence="1">Uncharacterized protein</fullName>
    </submittedName>
</protein>
<keyword evidence="2" id="KW-1185">Reference proteome</keyword>
<dbReference type="EMBL" id="JARQZJ010000003">
    <property type="protein sequence ID" value="KAK9870377.1"/>
    <property type="molecule type" value="Genomic_DNA"/>
</dbReference>
<evidence type="ECO:0000313" key="1">
    <source>
        <dbReference type="EMBL" id="KAK9870377.1"/>
    </source>
</evidence>
<organism evidence="1 2">
    <name type="scientific">Henosepilachna vigintioctopunctata</name>
    <dbReference type="NCBI Taxonomy" id="420089"/>
    <lineage>
        <taxon>Eukaryota</taxon>
        <taxon>Metazoa</taxon>
        <taxon>Ecdysozoa</taxon>
        <taxon>Arthropoda</taxon>
        <taxon>Hexapoda</taxon>
        <taxon>Insecta</taxon>
        <taxon>Pterygota</taxon>
        <taxon>Neoptera</taxon>
        <taxon>Endopterygota</taxon>
        <taxon>Coleoptera</taxon>
        <taxon>Polyphaga</taxon>
        <taxon>Cucujiformia</taxon>
        <taxon>Coccinelloidea</taxon>
        <taxon>Coccinellidae</taxon>
        <taxon>Epilachninae</taxon>
        <taxon>Epilachnini</taxon>
        <taxon>Henosepilachna</taxon>
    </lineage>
</organism>
<proteinExistence type="predicted"/>
<dbReference type="AlphaFoldDB" id="A0AAW1TQN5"/>
<name>A0AAW1TQN5_9CUCU</name>
<comment type="caution">
    <text evidence="1">The sequence shown here is derived from an EMBL/GenBank/DDBJ whole genome shotgun (WGS) entry which is preliminary data.</text>
</comment>
<reference evidence="1 2" key="1">
    <citation type="submission" date="2023-03" db="EMBL/GenBank/DDBJ databases">
        <title>Genome insight into feeding habits of ladybird beetles.</title>
        <authorList>
            <person name="Li H.-S."/>
            <person name="Huang Y.-H."/>
            <person name="Pang H."/>
        </authorList>
    </citation>
    <scope>NUCLEOTIDE SEQUENCE [LARGE SCALE GENOMIC DNA]</scope>
    <source>
        <strain evidence="1">SYSU_2023b</strain>
        <tissue evidence="1">Whole body</tissue>
    </source>
</reference>
<sequence>MPAKNTGGIFSKKARHVLRSSSDLRKERCEPRVVALARLRNSSCLADLEARALKQASSRQVTIRVLLEHPNRRPRCDLWGCCLPHAQQTSNLHLSRTLRKMIYRH</sequence>